<organism evidence="2 3">
    <name type="scientific">Puccinia graminis f. sp. tritici</name>
    <dbReference type="NCBI Taxonomy" id="56615"/>
    <lineage>
        <taxon>Eukaryota</taxon>
        <taxon>Fungi</taxon>
        <taxon>Dikarya</taxon>
        <taxon>Basidiomycota</taxon>
        <taxon>Pucciniomycotina</taxon>
        <taxon>Pucciniomycetes</taxon>
        <taxon>Pucciniales</taxon>
        <taxon>Pucciniaceae</taxon>
        <taxon>Puccinia</taxon>
    </lineage>
</organism>
<dbReference type="EMBL" id="VSWC01000015">
    <property type="protein sequence ID" value="KAA1113054.1"/>
    <property type="molecule type" value="Genomic_DNA"/>
</dbReference>
<sequence>MPLVAAELDPVPFVVLYSNCQLFSTPSPIILFVFVILHPPAGDRLLSIDARNSPMSAPAFNDASIGSAALSVDRAEIPTNVLADL</sequence>
<gene>
    <name evidence="2" type="ORF">PGT21_019566</name>
</gene>
<keyword evidence="3" id="KW-1185">Reference proteome</keyword>
<reference evidence="2 3" key="1">
    <citation type="submission" date="2019-05" db="EMBL/GenBank/DDBJ databases">
        <title>Emergence of the Ug99 lineage of the wheat stem rust pathogen through somatic hybridization.</title>
        <authorList>
            <person name="Li F."/>
            <person name="Upadhyaya N.M."/>
            <person name="Sperschneider J."/>
            <person name="Matny O."/>
            <person name="Nguyen-Phuc H."/>
            <person name="Mago R."/>
            <person name="Raley C."/>
            <person name="Miller M.E."/>
            <person name="Silverstein K.A.T."/>
            <person name="Henningsen E."/>
            <person name="Hirsch C.D."/>
            <person name="Visser B."/>
            <person name="Pretorius Z.A."/>
            <person name="Steffenson B.J."/>
            <person name="Schwessinger B."/>
            <person name="Dodds P.N."/>
            <person name="Figueroa M."/>
        </authorList>
    </citation>
    <scope>NUCLEOTIDE SEQUENCE [LARGE SCALE GENOMIC DNA]</scope>
    <source>
        <strain evidence="2">21-0</strain>
    </source>
</reference>
<keyword evidence="1" id="KW-0812">Transmembrane</keyword>
<keyword evidence="1" id="KW-0472">Membrane</keyword>
<proteinExistence type="predicted"/>
<name>A0A5B0QJ47_PUCGR</name>
<comment type="caution">
    <text evidence="2">The sequence shown here is derived from an EMBL/GenBank/DDBJ whole genome shotgun (WGS) entry which is preliminary data.</text>
</comment>
<evidence type="ECO:0000313" key="2">
    <source>
        <dbReference type="EMBL" id="KAA1113054.1"/>
    </source>
</evidence>
<evidence type="ECO:0000313" key="3">
    <source>
        <dbReference type="Proteomes" id="UP000324748"/>
    </source>
</evidence>
<dbReference type="Proteomes" id="UP000324748">
    <property type="component" value="Unassembled WGS sequence"/>
</dbReference>
<feature type="transmembrane region" description="Helical" evidence="1">
    <location>
        <begin position="16"/>
        <end position="37"/>
    </location>
</feature>
<evidence type="ECO:0000256" key="1">
    <source>
        <dbReference type="SAM" id="Phobius"/>
    </source>
</evidence>
<keyword evidence="1" id="KW-1133">Transmembrane helix</keyword>
<protein>
    <submittedName>
        <fullName evidence="2">Uncharacterized protein</fullName>
    </submittedName>
</protein>
<accession>A0A5B0QJ47</accession>
<dbReference type="AlphaFoldDB" id="A0A5B0QJ47"/>